<protein>
    <recommendedName>
        <fullName evidence="2">Peptidase C51 domain-containing protein</fullName>
    </recommendedName>
</protein>
<dbReference type="PATRIC" id="fig|359131.3.peg.2857"/>
<dbReference type="Pfam" id="PF05257">
    <property type="entry name" value="CHAP"/>
    <property type="match status" value="1"/>
</dbReference>
<feature type="non-terminal residue" evidence="3">
    <location>
        <position position="232"/>
    </location>
</feature>
<feature type="signal peptide" evidence="1">
    <location>
        <begin position="1"/>
        <end position="32"/>
    </location>
</feature>
<gene>
    <name evidence="3" type="ORF">VM95_37195</name>
</gene>
<accession>A0A0F2T3R2</accession>
<name>A0A0F2T3R2_STRR3</name>
<sequence>MIMPIRRFKQAGLAAIVAATAVSGLMVAPAHASTTSSIAATATAEVGNGPCAHGGYWSGLSSQSTSCGGSGGQSQAWCADFVGWVWSQNGVAHLSAIDNTAASVYDYGKTYGTLHSTPQVGDAVVYNYDASSDYADHVALVTAVGGGSITVVGGNEGHSSGHSQGIVQEESTSQYAEGDAPWGQVISGYISPVVKPSVALNFSQTVGGNYNGDKVSDLFAKDSSGNLFVWTG</sequence>
<comment type="caution">
    <text evidence="3">The sequence shown here is derived from an EMBL/GenBank/DDBJ whole genome shotgun (WGS) entry which is preliminary data.</text>
</comment>
<dbReference type="Gene3D" id="3.90.1720.10">
    <property type="entry name" value="endopeptidase domain like (from Nostoc punctiforme)"/>
    <property type="match status" value="1"/>
</dbReference>
<organism evidence="3 4">
    <name type="scientific">Streptomyces rubellomurinus (strain ATCC 31215)</name>
    <dbReference type="NCBI Taxonomy" id="359131"/>
    <lineage>
        <taxon>Bacteria</taxon>
        <taxon>Bacillati</taxon>
        <taxon>Actinomycetota</taxon>
        <taxon>Actinomycetes</taxon>
        <taxon>Kitasatosporales</taxon>
        <taxon>Streptomycetaceae</taxon>
        <taxon>Streptomyces</taxon>
    </lineage>
</organism>
<dbReference type="SUPFAM" id="SSF54001">
    <property type="entry name" value="Cysteine proteinases"/>
    <property type="match status" value="1"/>
</dbReference>
<evidence type="ECO:0000256" key="1">
    <source>
        <dbReference type="SAM" id="SignalP"/>
    </source>
</evidence>
<evidence type="ECO:0000259" key="2">
    <source>
        <dbReference type="Pfam" id="PF05257"/>
    </source>
</evidence>
<feature type="domain" description="Peptidase C51" evidence="2">
    <location>
        <begin position="73"/>
        <end position="155"/>
    </location>
</feature>
<keyword evidence="4" id="KW-1185">Reference proteome</keyword>
<evidence type="ECO:0000313" key="4">
    <source>
        <dbReference type="Proteomes" id="UP000033699"/>
    </source>
</evidence>
<evidence type="ECO:0000313" key="3">
    <source>
        <dbReference type="EMBL" id="KJS57838.1"/>
    </source>
</evidence>
<dbReference type="EMBL" id="JZKH01000202">
    <property type="protein sequence ID" value="KJS57838.1"/>
    <property type="molecule type" value="Genomic_DNA"/>
</dbReference>
<dbReference type="Proteomes" id="UP000033699">
    <property type="component" value="Unassembled WGS sequence"/>
</dbReference>
<dbReference type="InterPro" id="IPR007921">
    <property type="entry name" value="CHAP_dom"/>
</dbReference>
<keyword evidence="1" id="KW-0732">Signal</keyword>
<dbReference type="RefSeq" id="WP_045705712.1">
    <property type="nucleotide sequence ID" value="NZ_JZKH01000202.1"/>
</dbReference>
<reference evidence="3 4" key="1">
    <citation type="submission" date="2015-02" db="EMBL/GenBank/DDBJ databases">
        <authorList>
            <person name="Ju K.-S."/>
            <person name="Doroghazi J.R."/>
            <person name="Metcalf W."/>
        </authorList>
    </citation>
    <scope>NUCLEOTIDE SEQUENCE [LARGE SCALE GENOMIC DNA]</scope>
    <source>
        <strain evidence="3 4">ATCC 31215</strain>
    </source>
</reference>
<dbReference type="AlphaFoldDB" id="A0A0F2T3R2"/>
<dbReference type="InterPro" id="IPR038765">
    <property type="entry name" value="Papain-like_cys_pep_sf"/>
</dbReference>
<feature type="chain" id="PRO_5002459541" description="Peptidase C51 domain-containing protein" evidence="1">
    <location>
        <begin position="33"/>
        <end position="232"/>
    </location>
</feature>
<proteinExistence type="predicted"/>